<gene>
    <name evidence="2" type="ORF">CLV44_10931</name>
</gene>
<dbReference type="RefSeq" id="WP_245912639.1">
    <property type="nucleotide sequence ID" value="NZ_PYGI01000009.1"/>
</dbReference>
<evidence type="ECO:0000313" key="3">
    <source>
        <dbReference type="Proteomes" id="UP000242133"/>
    </source>
</evidence>
<keyword evidence="3" id="KW-1185">Reference proteome</keyword>
<keyword evidence="1" id="KW-0732">Signal</keyword>
<proteinExistence type="predicted"/>
<accession>A0A2P8EXD7</accession>
<feature type="chain" id="PRO_5015121558" evidence="1">
    <location>
        <begin position="23"/>
        <end position="327"/>
    </location>
</feature>
<sequence>MKNIRCILFYIAGSVCSGSLHAHTQSDLPNWAANGLDQAHENIGSWVDYSARSLDGLIGTEDSLTVDNNSYLRITQESLWQETEGISNDLSVRFKLDLPTSKERLRLLIESDPEESLGTLTEQGSNSQLNEQLSNSNTIIGLDQLTPRDKHQRWSYRLGGGIKLRTPIDPYVRATGERVWSWDETSWELSSYNRFSWFDSDGYSARSHWDLSRPLDADRRLRSYTRFQWQETEDTLEYSQRFEISRQLDDRSNLRHSLIMVGDSLSDPRINDYYLQSWYRRDIHKGRLFMDLIPELHFDRDSDFAPRWAFTLRFEFYLRKAINRSLR</sequence>
<protein>
    <submittedName>
        <fullName evidence="2">Uncharacterized protein</fullName>
    </submittedName>
</protein>
<organism evidence="2 3">
    <name type="scientific">Marinobacterium halophilum</name>
    <dbReference type="NCBI Taxonomy" id="267374"/>
    <lineage>
        <taxon>Bacteria</taxon>
        <taxon>Pseudomonadati</taxon>
        <taxon>Pseudomonadota</taxon>
        <taxon>Gammaproteobacteria</taxon>
        <taxon>Oceanospirillales</taxon>
        <taxon>Oceanospirillaceae</taxon>
        <taxon>Marinobacterium</taxon>
    </lineage>
</organism>
<dbReference type="EMBL" id="PYGI01000009">
    <property type="protein sequence ID" value="PSL14095.1"/>
    <property type="molecule type" value="Genomic_DNA"/>
</dbReference>
<dbReference type="Proteomes" id="UP000242133">
    <property type="component" value="Unassembled WGS sequence"/>
</dbReference>
<reference evidence="2 3" key="1">
    <citation type="submission" date="2018-03" db="EMBL/GenBank/DDBJ databases">
        <title>Genomic Encyclopedia of Archaeal and Bacterial Type Strains, Phase II (KMG-II): from individual species to whole genera.</title>
        <authorList>
            <person name="Goeker M."/>
        </authorList>
    </citation>
    <scope>NUCLEOTIDE SEQUENCE [LARGE SCALE GENOMIC DNA]</scope>
    <source>
        <strain evidence="2 3">DSM 17586</strain>
    </source>
</reference>
<evidence type="ECO:0000313" key="2">
    <source>
        <dbReference type="EMBL" id="PSL14095.1"/>
    </source>
</evidence>
<name>A0A2P8EXD7_9GAMM</name>
<evidence type="ECO:0000256" key="1">
    <source>
        <dbReference type="SAM" id="SignalP"/>
    </source>
</evidence>
<comment type="caution">
    <text evidence="2">The sequence shown here is derived from an EMBL/GenBank/DDBJ whole genome shotgun (WGS) entry which is preliminary data.</text>
</comment>
<feature type="signal peptide" evidence="1">
    <location>
        <begin position="1"/>
        <end position="22"/>
    </location>
</feature>
<dbReference type="AlphaFoldDB" id="A0A2P8EXD7"/>